<comment type="caution">
    <text evidence="4">The sequence shown here is derived from an EMBL/GenBank/DDBJ whole genome shotgun (WGS) entry which is preliminary data.</text>
</comment>
<proteinExistence type="predicted"/>
<evidence type="ECO:0000313" key="4">
    <source>
        <dbReference type="EMBL" id="KAG5649613.1"/>
    </source>
</evidence>
<dbReference type="GO" id="GO:0046872">
    <property type="term" value="F:metal ion binding"/>
    <property type="evidence" value="ECO:0007669"/>
    <property type="project" value="UniProtKB-KW"/>
</dbReference>
<comment type="cofactor">
    <cofactor evidence="1">
        <name>a divalent metal cation</name>
        <dbReference type="ChEBI" id="CHEBI:60240"/>
    </cofactor>
</comment>
<dbReference type="Pfam" id="PF13359">
    <property type="entry name" value="DDE_Tnp_4"/>
    <property type="match status" value="1"/>
</dbReference>
<dbReference type="AlphaFoldDB" id="A0A9P7GGJ2"/>
<dbReference type="EMBL" id="JABCKI010000836">
    <property type="protein sequence ID" value="KAG5649613.1"/>
    <property type="molecule type" value="Genomic_DNA"/>
</dbReference>
<sequence length="316" mass="35679">MPRVTDRQQQTNALLDAFVVHLLAKLEADAFVNDSDSDSDSDSDNSDLGFDDDPIAEGLIESIEQLEISESFLMITTTVFPDIFRSYVQVTPECFDALVGSVQNHPVFHNNSNCQQMPVEDQVAIALYRFEHYGNAASTMKITLWAGVSYGTVKNITVRVMTAICDPRFQAMTMPWSTPAEIERAKAWVEGNSCAAWRDGWLMVDGTFVPLFQQPHHFGNTYFDQKSNYSMNVQLINRPDLTIADYGIGLPGSQHDATAWSQTQLPSKHEHLLRPGEFVWADSAYPLKSWCQAPYKECIFHIVFSHFHDFLSIIQP</sequence>
<reference evidence="4" key="2">
    <citation type="submission" date="2021-10" db="EMBL/GenBank/DDBJ databases">
        <title>Phylogenomics reveals ancestral predisposition of the termite-cultivated fungus Termitomyces towards a domesticated lifestyle.</title>
        <authorList>
            <person name="Auxier B."/>
            <person name="Grum-Grzhimaylo A."/>
            <person name="Cardenas M.E."/>
            <person name="Lodge J.D."/>
            <person name="Laessoe T."/>
            <person name="Pedersen O."/>
            <person name="Smith M.E."/>
            <person name="Kuyper T.W."/>
            <person name="Franco-Molano E.A."/>
            <person name="Baroni T.J."/>
            <person name="Aanen D.K."/>
        </authorList>
    </citation>
    <scope>NUCLEOTIDE SEQUENCE</scope>
    <source>
        <strain evidence="4">D49</strain>
    </source>
</reference>
<protein>
    <recommendedName>
        <fullName evidence="3">DDE Tnp4 domain-containing protein</fullName>
    </recommendedName>
</protein>
<accession>A0A9P7GGJ2</accession>
<dbReference type="OrthoDB" id="3246760at2759"/>
<feature type="domain" description="DDE Tnp4" evidence="3">
    <location>
        <begin position="204"/>
        <end position="296"/>
    </location>
</feature>
<name>A0A9P7GGJ2_9AGAR</name>
<keyword evidence="5" id="KW-1185">Reference proteome</keyword>
<gene>
    <name evidence="4" type="ORF">H0H81_002852</name>
</gene>
<evidence type="ECO:0000256" key="2">
    <source>
        <dbReference type="ARBA" id="ARBA00022723"/>
    </source>
</evidence>
<reference evidence="4" key="1">
    <citation type="submission" date="2021-02" db="EMBL/GenBank/DDBJ databases">
        <authorList>
            <person name="Nieuwenhuis M."/>
            <person name="Van De Peppel L.J.J."/>
        </authorList>
    </citation>
    <scope>NUCLEOTIDE SEQUENCE</scope>
    <source>
        <strain evidence="4">D49</strain>
    </source>
</reference>
<evidence type="ECO:0000313" key="5">
    <source>
        <dbReference type="Proteomes" id="UP000717328"/>
    </source>
</evidence>
<dbReference type="Proteomes" id="UP000717328">
    <property type="component" value="Unassembled WGS sequence"/>
</dbReference>
<evidence type="ECO:0000259" key="3">
    <source>
        <dbReference type="Pfam" id="PF13359"/>
    </source>
</evidence>
<organism evidence="4 5">
    <name type="scientific">Sphagnurus paluster</name>
    <dbReference type="NCBI Taxonomy" id="117069"/>
    <lineage>
        <taxon>Eukaryota</taxon>
        <taxon>Fungi</taxon>
        <taxon>Dikarya</taxon>
        <taxon>Basidiomycota</taxon>
        <taxon>Agaricomycotina</taxon>
        <taxon>Agaricomycetes</taxon>
        <taxon>Agaricomycetidae</taxon>
        <taxon>Agaricales</taxon>
        <taxon>Tricholomatineae</taxon>
        <taxon>Lyophyllaceae</taxon>
        <taxon>Sphagnurus</taxon>
    </lineage>
</organism>
<evidence type="ECO:0000256" key="1">
    <source>
        <dbReference type="ARBA" id="ARBA00001968"/>
    </source>
</evidence>
<keyword evidence="2" id="KW-0479">Metal-binding</keyword>
<dbReference type="InterPro" id="IPR027806">
    <property type="entry name" value="HARBI1_dom"/>
</dbReference>